<proteinExistence type="predicted"/>
<dbReference type="EMBL" id="ML736756">
    <property type="protein sequence ID" value="KAE8405983.1"/>
    <property type="molecule type" value="Genomic_DNA"/>
</dbReference>
<name>A0A5N7DJ00_9EURO</name>
<accession>A0A5N7DJ00</accession>
<keyword evidence="2" id="KW-1185">Reference proteome</keyword>
<gene>
    <name evidence="1" type="ORF">BDV37DRAFT_72163</name>
</gene>
<dbReference type="OrthoDB" id="10566806at2759"/>
<dbReference type="Proteomes" id="UP000325579">
    <property type="component" value="Unassembled WGS sequence"/>
</dbReference>
<protein>
    <submittedName>
        <fullName evidence="1">Uncharacterized protein</fullName>
    </submittedName>
</protein>
<accession>A0A5N6IFR8</accession>
<evidence type="ECO:0000313" key="2">
    <source>
        <dbReference type="Proteomes" id="UP000325579"/>
    </source>
</evidence>
<dbReference type="GeneID" id="43675804"/>
<reference evidence="1 2" key="1">
    <citation type="submission" date="2019-04" db="EMBL/GenBank/DDBJ databases">
        <authorList>
            <consortium name="DOE Joint Genome Institute"/>
            <person name="Mondo S."/>
            <person name="Kjaerbolling I."/>
            <person name="Vesth T."/>
            <person name="Frisvad J.C."/>
            <person name="Nybo J.L."/>
            <person name="Theobald S."/>
            <person name="Kildgaard S."/>
            <person name="Isbrandt T."/>
            <person name="Kuo A."/>
            <person name="Sato A."/>
            <person name="Lyhne E.K."/>
            <person name="Kogle M.E."/>
            <person name="Wiebenga A."/>
            <person name="Kun R.S."/>
            <person name="Lubbers R.J."/>
            <person name="Makela M.R."/>
            <person name="Barry K."/>
            <person name="Chovatia M."/>
            <person name="Clum A."/>
            <person name="Daum C."/>
            <person name="Haridas S."/>
            <person name="He G."/>
            <person name="LaButti K."/>
            <person name="Lipzen A."/>
            <person name="Riley R."/>
            <person name="Salamov A."/>
            <person name="Simmons B.A."/>
            <person name="Magnuson J.K."/>
            <person name="Henrissat B."/>
            <person name="Mortensen U.H."/>
            <person name="Larsen T.O."/>
            <person name="Devries R.P."/>
            <person name="Grigoriev I.V."/>
            <person name="Machida M."/>
            <person name="Baker S.E."/>
            <person name="Andersen M.R."/>
            <person name="Cantor M.N."/>
            <person name="Hua S.X."/>
        </authorList>
    </citation>
    <scope>NUCLEOTIDE SEQUENCE [LARGE SCALE GENOMIC DNA]</scope>
    <source>
        <strain evidence="1 2">CBS 119388</strain>
    </source>
</reference>
<dbReference type="RefSeq" id="XP_031943302.1">
    <property type="nucleotide sequence ID" value="XM_032091113.1"/>
</dbReference>
<dbReference type="AlphaFoldDB" id="A0A5N7DJ00"/>
<sequence>MMSTAMMPTKASSAMMSAVMSSMMPTSKPRPSHTSMMAMMVMATHSHAESTTTMMMMSSVMMMSSTKSSRSRVKPSPHASTRTELVFSRRWISASAHSHTGVHMMTAITATEQGEAGAHVAFWLYFLRFVC</sequence>
<evidence type="ECO:0000313" key="1">
    <source>
        <dbReference type="EMBL" id="KAE8405983.1"/>
    </source>
</evidence>
<organism evidence="1 2">
    <name type="scientific">Aspergillus pseudonomiae</name>
    <dbReference type="NCBI Taxonomy" id="1506151"/>
    <lineage>
        <taxon>Eukaryota</taxon>
        <taxon>Fungi</taxon>
        <taxon>Dikarya</taxon>
        <taxon>Ascomycota</taxon>
        <taxon>Pezizomycotina</taxon>
        <taxon>Eurotiomycetes</taxon>
        <taxon>Eurotiomycetidae</taxon>
        <taxon>Eurotiales</taxon>
        <taxon>Aspergillaceae</taxon>
        <taxon>Aspergillus</taxon>
        <taxon>Aspergillus subgen. Circumdati</taxon>
    </lineage>
</organism>